<evidence type="ECO:0000313" key="31">
    <source>
        <dbReference type="EMBL" id="VED07335.1"/>
    </source>
</evidence>
<reference evidence="18 46" key="8">
    <citation type="journal article" date="2019" name="Microorganisms">
        <title>Characteristics of Carbapenem-Resistant and Colistin-Resistant Escherichia coli Co-Producing NDM-1 and MCR-1 from Pig Farms in China.</title>
        <authorList>
            <person name="Peng Z."/>
            <person name="Li X."/>
            <person name="Hu Z."/>
            <person name="Li Z."/>
            <person name="Lv Y."/>
            <person name="Lei M."/>
            <person name="Wu B."/>
            <person name="Chen H."/>
            <person name="Wang X."/>
        </authorList>
    </citation>
    <scope>NUCLEOTIDE SEQUENCE [LARGE SCALE GENOMIC DNA]</scope>
    <source>
        <strain evidence="18 46">RXD010</strain>
    </source>
</reference>
<dbReference type="EMBL" id="VRXD01000012">
    <property type="protein sequence ID" value="TXQ35016.1"/>
    <property type="molecule type" value="Genomic_DNA"/>
</dbReference>
<evidence type="ECO:0000313" key="35">
    <source>
        <dbReference type="Proteomes" id="UP000188855"/>
    </source>
</evidence>
<dbReference type="EMBL" id="CACRYR010000022">
    <property type="protein sequence ID" value="VZR07329.1"/>
    <property type="molecule type" value="Genomic_DNA"/>
</dbReference>
<reference evidence="16" key="21">
    <citation type="submission" date="2020-09" db="EMBL/GenBank/DDBJ databases">
        <title>Emerging polyconal dissemination of OXA-244-producing E. coli in France.</title>
        <authorList>
            <person name="Emeraud C."/>
            <person name="Girlich D."/>
            <person name="Bonnin R.A."/>
            <person name="Jousset A.B."/>
            <person name="Naas T."/>
            <person name="Dortet L."/>
        </authorList>
    </citation>
    <scope>NUCLEOTIDE SEQUENCE</scope>
    <source>
        <strain evidence="16">225E3</strain>
    </source>
</reference>
<dbReference type="EC" id="4.2.1.2" evidence="3"/>
<reference evidence="24" key="19">
    <citation type="submission" date="2020-06" db="EMBL/GenBank/DDBJ databases">
        <authorList>
            <person name="Ramsay J.P."/>
            <person name="Colombi E."/>
            <person name="Mowlaboccus S."/>
        </authorList>
    </citation>
    <scope>NUCLEOTIDE SEQUENCE</scope>
    <source>
        <strain evidence="24">EC2</strain>
    </source>
</reference>
<evidence type="ECO:0000313" key="23">
    <source>
        <dbReference type="EMBL" id="OOK29968.1"/>
    </source>
</evidence>
<evidence type="ECO:0000313" key="25">
    <source>
        <dbReference type="EMBL" id="QOY30934.1"/>
    </source>
</evidence>
<reference evidence="17 42" key="7">
    <citation type="journal article" date="2019" name="Environ. Health Perspect.">
        <title>Inter-host Transmission of Carbapenemase-Producing Escherichia coli among Humans and Backyard Animals.</title>
        <authorList>
            <person name="Li J."/>
            <person name="Bi Z."/>
            <person name="Ma S."/>
            <person name="Chen B."/>
            <person name="Cai C."/>
            <person name="He J."/>
            <person name="Schwarz S."/>
            <person name="Sun C."/>
            <person name="Zhou Y."/>
            <person name="Yin J."/>
            <person name="Hulth A."/>
            <person name="Wang Y."/>
            <person name="Shen Z."/>
            <person name="Wang S."/>
            <person name="Wu C."/>
            <person name="Nilsson L.E."/>
            <person name="Walsh T.R."/>
            <person name="Borjesson S."/>
            <person name="Shen J."/>
            <person name="Sun Q."/>
            <person name="Wang Y."/>
        </authorList>
    </citation>
    <scope>NUCLEOTIDE SEQUENCE [LARGE SCALE GENOMIC DNA]</scope>
    <source>
        <strain evidence="17 42">A016f</strain>
    </source>
</reference>
<dbReference type="EMBL" id="LR134246">
    <property type="protein sequence ID" value="VED33952.1"/>
    <property type="molecule type" value="Genomic_DNA"/>
</dbReference>
<accession>A0A024L924</accession>
<dbReference type="EMBL" id="DABHXT010000010">
    <property type="protein sequence ID" value="HAJ5958471.1"/>
    <property type="molecule type" value="Genomic_DNA"/>
</dbReference>
<evidence type="ECO:0000313" key="53">
    <source>
        <dbReference type="Proteomes" id="UP000629265"/>
    </source>
</evidence>
<dbReference type="EMBL" id="UASD01000009">
    <property type="protein sequence ID" value="SPX17320.1"/>
    <property type="molecule type" value="Genomic_DNA"/>
</dbReference>
<dbReference type="SUPFAM" id="SSF158668">
    <property type="entry name" value="MtlR-like"/>
    <property type="match status" value="1"/>
</dbReference>
<dbReference type="InterPro" id="IPR007761">
    <property type="entry name" value="MtlR-like"/>
</dbReference>
<dbReference type="Proteomes" id="UP000870292">
    <property type="component" value="Unassembled WGS sequence"/>
</dbReference>
<dbReference type="PATRIC" id="fig|562.10472.peg.4547"/>
<dbReference type="Proteomes" id="UP000271797">
    <property type="component" value="Chromosome"/>
</dbReference>
<dbReference type="Proteomes" id="UP000538406">
    <property type="component" value="Unassembled WGS sequence"/>
</dbReference>
<dbReference type="Proteomes" id="UP000509796">
    <property type="component" value="Chromosome"/>
</dbReference>
<reference evidence="30 41" key="9">
    <citation type="submission" date="2019-08" db="EMBL/GenBank/DDBJ databases">
        <title>Whole genome analysis of cultivated E. coli strains isolated from CD patients and healthy donors.</title>
        <authorList>
            <person name="Siniagina M.N."/>
            <person name="Markelova M.I."/>
            <person name="Laikov A.V."/>
            <person name="Boulygina E.A."/>
            <person name="Khusnutdinova D.R."/>
            <person name="Kharchenko A."/>
            <person name="Grigoryeva T.V."/>
        </authorList>
    </citation>
    <scope>NUCLEOTIDE SEQUENCE [LARGE SCALE GENOMIC DNA]</scope>
    <source>
        <strain evidence="30 41">1_45_11</strain>
    </source>
</reference>
<evidence type="ECO:0000313" key="16">
    <source>
        <dbReference type="EMBL" id="MBE0979107.1"/>
    </source>
</evidence>
<reference evidence="23 35" key="2">
    <citation type="submission" date="2016-10" db="EMBL/GenBank/DDBJ databases">
        <title>Whole genome sequences of antibiotic resistant commensal Escherichia coli from healthy Australian adults.</title>
        <authorList>
            <person name="Moran R.A."/>
            <person name="Anantham S."/>
            <person name="Nigro S.J."/>
            <person name="Holt K.E."/>
            <person name="Hall R.M."/>
        </authorList>
    </citation>
    <scope>NUCLEOTIDE SEQUENCE [LARGE SCALE GENOMIC DNA]</scope>
    <source>
        <strain evidence="23 35">2.3-R4</strain>
    </source>
</reference>
<evidence type="ECO:0000313" key="27">
    <source>
        <dbReference type="EMBL" id="SPX17320.1"/>
    </source>
</evidence>
<reference evidence="10" key="24">
    <citation type="submission" date="2024-02" db="EMBL/GenBank/DDBJ databases">
        <authorList>
            <consortium name="Clinical and Environmental Microbiology Branch: Whole genome sequencing antimicrobial resistance pathogens in the healthcare setting"/>
        </authorList>
    </citation>
    <scope>NUCLEOTIDE SEQUENCE</scope>
    <source>
        <strain evidence="10">2023CK-00345</strain>
    </source>
</reference>
<dbReference type="EMBL" id="WTRX01000014">
    <property type="protein sequence ID" value="MWU31440.1"/>
    <property type="molecule type" value="Genomic_DNA"/>
</dbReference>
<dbReference type="EMBL" id="WTQQ01001007">
    <property type="protein sequence ID" value="MWR91620.1"/>
    <property type="molecule type" value="Genomic_DNA"/>
</dbReference>
<dbReference type="Proteomes" id="UP000050556">
    <property type="component" value="Unassembled WGS sequence"/>
</dbReference>
<reference evidence="44 45" key="14">
    <citation type="submission" date="2019-12" db="EMBL/GenBank/DDBJ databases">
        <title>Enteriobacteria Tanzani isolates_8377-8380.</title>
        <authorList>
            <person name="Subbiah M."/>
            <person name="Call D."/>
        </authorList>
    </citation>
    <scope>NUCLEOTIDE SEQUENCE [LARGE SCALE GENOMIC DNA]</scope>
    <source>
        <strain evidence="20 45">8378wB3</strain>
        <strain evidence="19 44">8379wE6</strain>
    </source>
</reference>
<dbReference type="EMBL" id="AASHPR010000033">
    <property type="protein sequence ID" value="EFC3526231.1"/>
    <property type="molecule type" value="Genomic_DNA"/>
</dbReference>
<evidence type="ECO:0000313" key="34">
    <source>
        <dbReference type="Proteomes" id="UP000050556"/>
    </source>
</evidence>
<evidence type="ECO:0000313" key="54">
    <source>
        <dbReference type="Proteomes" id="UP000842519"/>
    </source>
</evidence>
<dbReference type="EMBL" id="AASWOY010000006">
    <property type="protein sequence ID" value="EFH6647942.1"/>
    <property type="molecule type" value="Genomic_DNA"/>
</dbReference>
<reference evidence="39 40" key="6">
    <citation type="submission" date="2018-12" db="EMBL/GenBank/DDBJ databases">
        <authorList>
            <consortium name="Pathogen Informatics"/>
        </authorList>
    </citation>
    <scope>NUCLEOTIDE SEQUENCE [LARGE SCALE GENOMIC DNA]</scope>
    <source>
        <strain evidence="31 39">NCTC9044</strain>
        <strain evidence="32 40">NCTC9702</strain>
    </source>
</reference>
<dbReference type="PANTHER" id="PTHR37941:SF1">
    <property type="entry name" value="FUMARASE E-RELATED"/>
    <property type="match status" value="1"/>
</dbReference>
<evidence type="ECO:0000313" key="12">
    <source>
        <dbReference type="EMBL" id="HAJ5958471.1"/>
    </source>
</evidence>
<dbReference type="Proteomes" id="UP000460351">
    <property type="component" value="Unassembled WGS sequence"/>
</dbReference>
<comment type="similarity">
    <text evidence="5">Belongs to the MtlR/FumE family.</text>
</comment>
<evidence type="ECO:0000313" key="14">
    <source>
        <dbReference type="EMBL" id="KPO18571.1"/>
    </source>
</evidence>
<evidence type="ECO:0000313" key="13">
    <source>
        <dbReference type="EMBL" id="HBB1575114.1"/>
    </source>
</evidence>
<reference evidence="21 43" key="13">
    <citation type="submission" date="2019-12" db="EMBL/GenBank/DDBJ databases">
        <title>Enteriobacteria Tanzani isolates_10434.</title>
        <authorList>
            <person name="Subbiah M."/>
            <person name="Call D."/>
        </authorList>
    </citation>
    <scope>NUCLEOTIDE SEQUENCE [LARGE SCALE GENOMIC DNA]</scope>
    <source>
        <strain evidence="21 43">10434wD1</strain>
    </source>
</reference>
<comment type="function">
    <text evidence="2">In vitro catalyzes the addition of water to fumarate, forming malate. Cannot catalyze the reverse reaction. Cannot use the cis-isomer maleate as substrate.</text>
</comment>
<dbReference type="Proteomes" id="UP000321295">
    <property type="component" value="Unassembled WGS sequence"/>
</dbReference>
<dbReference type="RefSeq" id="WP_000224147.1">
    <property type="nucleotide sequence ID" value="NZ_AP017617.1"/>
</dbReference>
<dbReference type="EMBL" id="AASURL010000001">
    <property type="protein sequence ID" value="EFH0363731.1"/>
    <property type="molecule type" value="Genomic_DNA"/>
</dbReference>
<dbReference type="Proteomes" id="UP000842519">
    <property type="component" value="Unassembled WGS sequence"/>
</dbReference>
<dbReference type="EMBL" id="LDYI01000024">
    <property type="protein sequence ID" value="KPO18571.1"/>
    <property type="molecule type" value="Genomic_DNA"/>
</dbReference>
<dbReference type="EMBL" id="JACZOI010000049">
    <property type="protein sequence ID" value="MBE0979107.1"/>
    <property type="molecule type" value="Genomic_DNA"/>
</dbReference>
<dbReference type="EMBL" id="WUIY01000506">
    <property type="protein sequence ID" value="MXI77976.1"/>
    <property type="molecule type" value="Genomic_DNA"/>
</dbReference>
<dbReference type="Proteomes" id="UP000254503">
    <property type="component" value="Unassembled WGS sequence"/>
</dbReference>
<evidence type="ECO:0000313" key="38">
    <source>
        <dbReference type="Proteomes" id="UP000254503"/>
    </source>
</evidence>
<organism evidence="8 49">
    <name type="scientific">Escherichia coli</name>
    <dbReference type="NCBI Taxonomy" id="562"/>
    <lineage>
        <taxon>Bacteria</taxon>
        <taxon>Pseudomonadati</taxon>
        <taxon>Pseudomonadota</taxon>
        <taxon>Gammaproteobacteria</taxon>
        <taxon>Enterobacterales</taxon>
        <taxon>Enterobacteriaceae</taxon>
        <taxon>Escherichia</taxon>
    </lineage>
</organism>
<evidence type="ECO:0000313" key="21">
    <source>
        <dbReference type="EMBL" id="MXI77976.1"/>
    </source>
</evidence>
<dbReference type="EMBL" id="CP063369">
    <property type="protein sequence ID" value="QOY30934.1"/>
    <property type="molecule type" value="Genomic_DNA"/>
</dbReference>
<evidence type="ECO:0000256" key="2">
    <source>
        <dbReference type="ARBA" id="ARBA00003131"/>
    </source>
</evidence>
<dbReference type="EMBL" id="SQQU01000002">
    <property type="protein sequence ID" value="MQS28962.1"/>
    <property type="molecule type" value="Genomic_DNA"/>
</dbReference>
<reference evidence="22 47" key="16">
    <citation type="submission" date="2020-02" db="EMBL/GenBank/DDBJ databases">
        <authorList>
            <person name="Subbiah M."/>
            <person name="Call D."/>
        </authorList>
    </citation>
    <scope>NUCLEOTIDE SEQUENCE [LARGE SCALE GENOMIC DNA]</scope>
    <source>
        <strain evidence="22 47">8375wC2</strain>
    </source>
</reference>
<evidence type="ECO:0000313" key="40">
    <source>
        <dbReference type="Proteomes" id="UP000277930"/>
    </source>
</evidence>
<evidence type="ECO:0000313" key="39">
    <source>
        <dbReference type="Proteomes" id="UP000271797"/>
    </source>
</evidence>
<dbReference type="PANTHER" id="PTHR37941">
    <property type="entry name" value="FUMARASE E-RELATED"/>
    <property type="match status" value="1"/>
</dbReference>
<evidence type="ECO:0000313" key="26">
    <source>
        <dbReference type="EMBL" id="QRZ96513.1"/>
    </source>
</evidence>
<dbReference type="Proteomes" id="UP000277930">
    <property type="component" value="Chromosome 1"/>
</dbReference>
<evidence type="ECO:0000256" key="3">
    <source>
        <dbReference type="ARBA" id="ARBA00012921"/>
    </source>
</evidence>
<dbReference type="Proteomes" id="UP000359125">
    <property type="component" value="Unassembled WGS sequence"/>
</dbReference>
<evidence type="ECO:0000313" key="32">
    <source>
        <dbReference type="EMBL" id="VED33952.1"/>
    </source>
</evidence>
<dbReference type="Proteomes" id="UP000521991">
    <property type="component" value="Unassembled WGS sequence"/>
</dbReference>
<sequence length="169" mass="19272">MATLTEDDVLEQLDAQDNLFSFMKTAHTILLQGIRQFLPSLFVDNDEEIVEYAVKPLLAQSGPLDDIDVALRLIYALGKMDKWLYADITHFSQFWHYLNEQDETPGFADDMTWDFISNVNSITRNAMLYDALKAMKFADFSVWSEARFSGMVKTALTLAVTTTLKELTP</sequence>
<evidence type="ECO:0000313" key="37">
    <source>
        <dbReference type="Proteomes" id="UP000254052"/>
    </source>
</evidence>
<dbReference type="Proteomes" id="UP000436482">
    <property type="component" value="Unassembled WGS sequence"/>
</dbReference>
<reference evidence="11 54" key="3">
    <citation type="journal article" date="2018" name="Genome Biol.">
        <title>SKESA: strategic k-mer extension for scrupulous assemblies.</title>
        <authorList>
            <person name="Souvorov A."/>
            <person name="Agarwala R."/>
            <person name="Lipman D.J."/>
        </authorList>
    </citation>
    <scope>NUCLEOTIDE SEQUENCE [LARGE SCALE GENOMIC DNA]</scope>
    <source>
        <strain evidence="54">ecoli[ST-405]</strain>
        <strain evidence="11">Ecoli[ST-405]</strain>
        <strain evidence="13">Escherichia coli</strain>
        <strain evidence="12">EuSCAPE_DE065</strain>
    </source>
</reference>
<gene>
    <name evidence="8" type="primary">fumE</name>
    <name evidence="33" type="synonym">mtlR_1</name>
    <name evidence="27" type="synonym">yggD</name>
    <name evidence="14" type="ORF">ACU57_02315</name>
    <name evidence="8" type="ORF">BGM66_000088</name>
    <name evidence="23" type="ORF">BMT91_06455</name>
    <name evidence="7" type="ORF">CTR35_003422</name>
    <name evidence="18" type="ORF">E4K51_01995</name>
    <name evidence="17" type="ORF">EIZ93_04600</name>
    <name evidence="15" type="ORF">FOI11_01710</name>
    <name evidence="25" type="ORF">FOI11_021470</name>
    <name evidence="30" type="ORF">FV293_10460</name>
    <name evidence="22" type="ORF">G3V95_09575</name>
    <name evidence="9" type="ORF">GNW61_04045</name>
    <name evidence="20" type="ORF">GP944_11680</name>
    <name evidence="19" type="ORF">GP979_25640</name>
    <name evidence="21" type="ORF">GRW05_27790</name>
    <name evidence="11" type="ORF">HLZ39_06360</name>
    <name evidence="12" type="ORF">HMV95_09280</name>
    <name evidence="24" type="ORF">HX136_04200</name>
    <name evidence="33" type="ORF">IDONEFKE_02371</name>
    <name evidence="16" type="ORF">IH772_17665</name>
    <name evidence="13" type="ORF">J0541_004101</name>
    <name evidence="26" type="ORF">JNP96_22225</name>
    <name evidence="31" type="ORF">NCTC9044_00777</name>
    <name evidence="28" type="ORF">NCTC9045_01037</name>
    <name evidence="27" type="ORF">NCTC9073_05136</name>
    <name evidence="32" type="ORF">NCTC9702_01108</name>
    <name evidence="29" type="ORF">NCTC9962_00216</name>
    <name evidence="10" type="ORF">P6223_001632</name>
</gene>
<evidence type="ECO:0000256" key="1">
    <source>
        <dbReference type="ARBA" id="ARBA00000929"/>
    </source>
</evidence>
<evidence type="ECO:0000313" key="43">
    <source>
        <dbReference type="Proteomes" id="UP000436141"/>
    </source>
</evidence>
<evidence type="ECO:0000313" key="15">
    <source>
        <dbReference type="EMBL" id="MBA6238757.1"/>
    </source>
</evidence>
<evidence type="ECO:0000313" key="48">
    <source>
        <dbReference type="Proteomes" id="UP000509796"/>
    </source>
</evidence>
<evidence type="ECO:0000313" key="46">
    <source>
        <dbReference type="Proteomes" id="UP000460351"/>
    </source>
</evidence>
<dbReference type="Proteomes" id="UP000188855">
    <property type="component" value="Unassembled WGS sequence"/>
</dbReference>
<evidence type="ECO:0000313" key="24">
    <source>
        <dbReference type="EMBL" id="QLG56161.1"/>
    </source>
</evidence>
<evidence type="ECO:0000313" key="18">
    <source>
        <dbReference type="EMBL" id="MQS28962.1"/>
    </source>
</evidence>
<dbReference type="EMBL" id="DADUEU010000031">
    <property type="protein sequence ID" value="HBB1575114.1"/>
    <property type="molecule type" value="Genomic_DNA"/>
</dbReference>
<evidence type="ECO:0000313" key="50">
    <source>
        <dbReference type="Proteomes" id="UP000530628"/>
    </source>
</evidence>
<evidence type="ECO:0000313" key="41">
    <source>
        <dbReference type="Proteomes" id="UP000321295"/>
    </source>
</evidence>
<dbReference type="EMBL" id="LR134238">
    <property type="protein sequence ID" value="VED07335.1"/>
    <property type="molecule type" value="Genomic_DNA"/>
</dbReference>
<dbReference type="Proteomes" id="UP000530628">
    <property type="component" value="Unassembled WGS sequence"/>
</dbReference>
<proteinExistence type="inferred from homology"/>
<dbReference type="Proteomes" id="UP000629265">
    <property type="component" value="Unassembled WGS sequence"/>
</dbReference>
<evidence type="ECO:0000313" key="51">
    <source>
        <dbReference type="Proteomes" id="UP000538406"/>
    </source>
</evidence>
<evidence type="ECO:0000313" key="33">
    <source>
        <dbReference type="EMBL" id="VZR07329.1"/>
    </source>
</evidence>
<evidence type="ECO:0000313" key="49">
    <source>
        <dbReference type="Proteomes" id="UP000521991"/>
    </source>
</evidence>
<reference evidence="14 34" key="1">
    <citation type="journal article" date="2015" name="Front. Microbiol.">
        <title>Genetic determinants of heat resistance in Escherichia coli.</title>
        <authorList>
            <person name="Mercer R.G."/>
            <person name="Zheng J."/>
            <person name="Garcia-Hernandez R."/>
            <person name="Ruan L."/>
            <person name="Ganzle M.G."/>
            <person name="McMullen L.M."/>
        </authorList>
    </citation>
    <scope>NUCLEOTIDE SEQUENCE [LARGE SCALE GENOMIC DNA]</scope>
    <source>
        <strain evidence="14 34">AW1.3</strain>
    </source>
</reference>
<accession>A0A236PJ33</accession>
<evidence type="ECO:0000256" key="5">
    <source>
        <dbReference type="ARBA" id="ARBA00060786"/>
    </source>
</evidence>
<dbReference type="EMBL" id="UGDD01000002">
    <property type="protein sequence ID" value="STJ53210.1"/>
    <property type="molecule type" value="Genomic_DNA"/>
</dbReference>
<dbReference type="FunFam" id="1.20.120.330:FF:000013">
    <property type="entry name" value="DNA-binding transcriptional regulator"/>
    <property type="match status" value="1"/>
</dbReference>
<dbReference type="EMBL" id="CP058571">
    <property type="protein sequence ID" value="QLG56161.1"/>
    <property type="molecule type" value="Genomic_DNA"/>
</dbReference>
<dbReference type="Pfam" id="PF05068">
    <property type="entry name" value="MtlR"/>
    <property type="match status" value="1"/>
</dbReference>
<dbReference type="Proteomes" id="UP000846355">
    <property type="component" value="Unassembled WGS sequence"/>
</dbReference>
<evidence type="ECO:0000313" key="36">
    <source>
        <dbReference type="Proteomes" id="UP000250780"/>
    </source>
</evidence>
<evidence type="ECO:0000313" key="8">
    <source>
        <dbReference type="EMBL" id="EFH0363731.1"/>
    </source>
</evidence>
<dbReference type="Proteomes" id="UP000254052">
    <property type="component" value="Unassembled WGS sequence"/>
</dbReference>
<protein>
    <recommendedName>
        <fullName evidence="6">Fumarase E</fullName>
        <ecNumber evidence="3">4.2.1.2</ecNumber>
    </recommendedName>
</protein>
<dbReference type="OMA" id="VSKLMFA"/>
<comment type="catalytic activity">
    <reaction evidence="1">
        <text>(S)-malate = fumarate + H2O</text>
        <dbReference type="Rhea" id="RHEA:12460"/>
        <dbReference type="ChEBI" id="CHEBI:15377"/>
        <dbReference type="ChEBI" id="CHEBI:15589"/>
        <dbReference type="ChEBI" id="CHEBI:29806"/>
        <dbReference type="EC" id="4.2.1.2"/>
    </reaction>
</comment>
<dbReference type="NCBIfam" id="NF007455">
    <property type="entry name" value="PRK10022.1"/>
    <property type="match status" value="1"/>
</dbReference>
<dbReference type="Proteomes" id="UP000436141">
    <property type="component" value="Unassembled WGS sequence"/>
</dbReference>
<dbReference type="Gene3D" id="1.20.120.330">
    <property type="entry name" value="Nucleotidyltransferases domain 2"/>
    <property type="match status" value="1"/>
</dbReference>
<reference evidence="9 50" key="11">
    <citation type="submission" date="2019-11" db="EMBL/GenBank/DDBJ databases">
        <authorList>
            <consortium name="GenomeTrakr network: Whole genome sequencing for foodborne pathogen traceback"/>
        </authorList>
    </citation>
    <scope>NUCLEOTIDE SEQUENCE [LARGE SCALE GENOMIC DNA]</scope>
    <source>
        <strain evidence="9 50">PSU-2072</strain>
    </source>
</reference>
<dbReference type="InterPro" id="IPR038026">
    <property type="entry name" value="MtlR-like_sf"/>
</dbReference>
<dbReference type="EMBL" id="RYCF01000008">
    <property type="protein sequence ID" value="MQK23603.1"/>
    <property type="molecule type" value="Genomic_DNA"/>
</dbReference>
<evidence type="ECO:0000313" key="7">
    <source>
        <dbReference type="EMBL" id="EFC3526231.1"/>
    </source>
</evidence>
<dbReference type="Proteomes" id="UP000663166">
    <property type="component" value="Chromosome"/>
</dbReference>
<evidence type="ECO:0000313" key="44">
    <source>
        <dbReference type="Proteomes" id="UP000436482"/>
    </source>
</evidence>
<evidence type="ECO:0000313" key="45">
    <source>
        <dbReference type="Proteomes" id="UP000441160"/>
    </source>
</evidence>
<dbReference type="Proteomes" id="UP000581425">
    <property type="component" value="Chromosome"/>
</dbReference>
<evidence type="ECO:0000313" key="20">
    <source>
        <dbReference type="EMBL" id="MWU31440.1"/>
    </source>
</evidence>
<evidence type="ECO:0000313" key="28">
    <source>
        <dbReference type="EMBL" id="STJ53210.1"/>
    </source>
</evidence>
<evidence type="ECO:0000313" key="10">
    <source>
        <dbReference type="EMBL" id="EMM0025106.1"/>
    </source>
</evidence>
<evidence type="ECO:0000313" key="42">
    <source>
        <dbReference type="Proteomes" id="UP000359125"/>
    </source>
</evidence>
<dbReference type="Proteomes" id="UP000250780">
    <property type="component" value="Unassembled WGS sequence"/>
</dbReference>
<dbReference type="EMBL" id="ABLFQU030000013">
    <property type="protein sequence ID" value="EMM0025106.1"/>
    <property type="molecule type" value="Genomic_DNA"/>
</dbReference>
<dbReference type="EMBL" id="JAAGYI010000012">
    <property type="protein sequence ID" value="NEM85756.1"/>
    <property type="molecule type" value="Genomic_DNA"/>
</dbReference>
<evidence type="ECO:0000313" key="17">
    <source>
        <dbReference type="EMBL" id="MQK23603.1"/>
    </source>
</evidence>
<reference evidence="8 49" key="17">
    <citation type="submission" date="2020-02" db="EMBL/GenBank/DDBJ databases">
        <authorList>
            <consortium name="PulseNet: The National Subtyping Network for Foodborne Disease Surveillance"/>
            <person name="Tarr C.L."/>
            <person name="Trees E."/>
            <person name="Katz L.S."/>
            <person name="Carleton-Romer H.A."/>
            <person name="Stroika S."/>
            <person name="Kucerova Z."/>
            <person name="Roache K.F."/>
            <person name="Sabol A.L."/>
            <person name="Besser J."/>
            <person name="Gerner-Smidt P."/>
        </authorList>
    </citation>
    <scope>NUCLEOTIDE SEQUENCE [LARGE SCALE GENOMIC DNA]</scope>
    <source>
        <strain evidence="8 49">PNUSAE004166</strain>
    </source>
</reference>
<dbReference type="AlphaFoldDB" id="A0A024L924"/>
<dbReference type="Proteomes" id="UP000581425">
    <property type="component" value="Unassembled WGS sequence"/>
</dbReference>
<dbReference type="EMBL" id="DABGKQ010000005">
    <property type="protein sequence ID" value="HAJ5804119.1"/>
    <property type="molecule type" value="Genomic_DNA"/>
</dbReference>
<evidence type="ECO:0000313" key="29">
    <source>
        <dbReference type="EMBL" id="STK67583.1"/>
    </source>
</evidence>
<dbReference type="SMR" id="A0A024L924"/>
<evidence type="ECO:0000313" key="30">
    <source>
        <dbReference type="EMBL" id="TXQ35016.1"/>
    </source>
</evidence>
<evidence type="ECO:0000256" key="6">
    <source>
        <dbReference type="ARBA" id="ARBA00071834"/>
    </source>
</evidence>
<dbReference type="Proteomes" id="UP000640866">
    <property type="component" value="Unassembled WGS sequence"/>
</dbReference>
<keyword evidence="4 8" id="KW-0456">Lyase</keyword>
<reference evidence="33 53" key="10">
    <citation type="submission" date="2019-11" db="EMBL/GenBank/DDBJ databases">
        <authorList>
            <person name="Haines EK M."/>
        </authorList>
    </citation>
    <scope>NUCLEOTIDE SEQUENCE [LARGE SCALE GENOMIC DNA]</scope>
    <source>
        <strain evidence="33">KR2729</strain>
    </source>
</reference>
<evidence type="ECO:0000256" key="4">
    <source>
        <dbReference type="ARBA" id="ARBA00023239"/>
    </source>
</evidence>
<evidence type="ECO:0000313" key="19">
    <source>
        <dbReference type="EMBL" id="MWR91620.1"/>
    </source>
</evidence>
<dbReference type="EMBL" id="JACGTG010000001">
    <property type="protein sequence ID" value="MBA6238757.1"/>
    <property type="molecule type" value="Genomic_DNA"/>
</dbReference>
<reference evidence="26" key="23">
    <citation type="submission" date="2021-02" db="EMBL/GenBank/DDBJ databases">
        <title>Co-localization of colistin and carbapenem -resistance genes on a novel transferable IncHI2 plasmid in Escherichia coli from chicken-origin.</title>
        <authorList>
            <person name="Hoffmann M."/>
            <person name="Balkey M."/>
            <person name="Ronco T."/>
            <person name="Hendriksen R.S."/>
        </authorList>
    </citation>
    <scope>NUCLEOTIDE SEQUENCE</scope>
    <source>
        <strain evidence="26">CFSAN083829</strain>
    </source>
</reference>
<dbReference type="GO" id="GO:0004333">
    <property type="term" value="F:fumarate hydratase activity"/>
    <property type="evidence" value="ECO:0007669"/>
    <property type="project" value="UniProtKB-EC"/>
</dbReference>
<reference evidence="24" key="15">
    <citation type="journal article" date="2020" name="Int. J. Antimicrob. Agents">
        <title>Identification and characterisation of fosfomycin resistance in Escherichia coli urinary tract infection isolates from Australia.</title>
        <authorList>
            <person name="Mowlaboccus S."/>
            <person name="Daley D."/>
            <person name="Pang S."/>
            <person name="Gottlieb T."/>
            <person name="Merlino J."/>
            <person name="Nimmo G.R."/>
            <person name="George N."/>
            <person name="Korman T.M."/>
            <person name="Streitberg R."/>
            <person name="Robson J."/>
            <person name="Peachey G."/>
            <person name="Collignon P."/>
            <person name="Bradbury S."/>
            <person name="Colombi E."/>
            <person name="Ramsay J.P."/>
            <person name="Rogers B.A."/>
            <person name="Coombs G.W."/>
        </authorList>
    </citation>
    <scope>NUCLEOTIDE SEQUENCE</scope>
    <source>
        <strain evidence="24">EC2</strain>
    </source>
</reference>
<reference evidence="7 51" key="5">
    <citation type="submission" date="2018-08" db="EMBL/GenBank/DDBJ databases">
        <authorList>
            <consortium name="NARMS: The National Antimicrobial Resistance Monitoring System"/>
        </authorList>
    </citation>
    <scope>NUCLEOTIDE SEQUENCE [LARGE SCALE GENOMIC DNA]</scope>
    <source>
        <strain evidence="7 51">FSIS11705178</strain>
    </source>
</reference>
<evidence type="ECO:0000313" key="22">
    <source>
        <dbReference type="EMBL" id="NEM85756.1"/>
    </source>
</evidence>
<evidence type="ECO:0000313" key="47">
    <source>
        <dbReference type="Proteomes" id="UP000469708"/>
    </source>
</evidence>
<dbReference type="EMBL" id="CP070393">
    <property type="protein sequence ID" value="QRZ96513.1"/>
    <property type="molecule type" value="Genomic_DNA"/>
</dbReference>
<evidence type="ECO:0000313" key="11">
    <source>
        <dbReference type="EMBL" id="HAJ5804119.1"/>
    </source>
</evidence>
<dbReference type="Proteomes" id="UP000441160">
    <property type="component" value="Unassembled WGS sequence"/>
</dbReference>
<reference evidence="25 52" key="22">
    <citation type="submission" date="2020-10" db="EMBL/GenBank/DDBJ databases">
        <title>Analysis of Genomes of Bacterial Isolates from Lameness Outbreaks in Broilers.</title>
        <authorList>
            <person name="Rhoads D."/>
            <person name="Ekesi N.S."/>
        </authorList>
    </citation>
    <scope>NUCLEOTIDE SEQUENCE [LARGE SCALE GENOMIC DNA]</scope>
    <source>
        <strain evidence="25 52">1409</strain>
    </source>
</reference>
<reference evidence="36 37" key="4">
    <citation type="submission" date="2018-06" db="EMBL/GenBank/DDBJ databases">
        <authorList>
            <consortium name="Pathogen Informatics"/>
            <person name="Doyle S."/>
        </authorList>
    </citation>
    <scope>NUCLEOTIDE SEQUENCE [LARGE SCALE GENOMIC DNA]</scope>
    <source>
        <strain evidence="28 38">NCTC9045</strain>
        <strain evidence="27 36">NCTC9073</strain>
        <strain evidence="29 37">NCTC9962</strain>
    </source>
</reference>
<dbReference type="EMBL" id="MPAF01000009">
    <property type="protein sequence ID" value="OOK29968.1"/>
    <property type="molecule type" value="Genomic_DNA"/>
</dbReference>
<reference evidence="11" key="12">
    <citation type="submission" date="2019-11" db="EMBL/GenBank/DDBJ databases">
        <authorList>
            <consortium name="NCBI Pathogen Detection Project"/>
        </authorList>
    </citation>
    <scope>NUCLEOTIDE SEQUENCE</scope>
    <source>
        <strain evidence="11">Ecoli[ST-405]</strain>
        <strain evidence="13">Escherichia coli</strain>
        <strain evidence="12">EuSCAPE_DE065</strain>
    </source>
</reference>
<dbReference type="Proteomes" id="UP000469708">
    <property type="component" value="Unassembled WGS sequence"/>
</dbReference>
<evidence type="ECO:0000313" key="9">
    <source>
        <dbReference type="EMBL" id="EFH6647942.1"/>
    </source>
</evidence>
<evidence type="ECO:0000313" key="52">
    <source>
        <dbReference type="Proteomes" id="UP000581425"/>
    </source>
</evidence>
<reference evidence="48" key="18">
    <citation type="submission" date="2020-06" db="EMBL/GenBank/DDBJ databases">
        <title>Identification and Characterisation of Fosfomycin Resistance in Escherichia coli Urinary Tract Infection Isolates from Australia.</title>
        <authorList>
            <person name="Mowlaboccus S."/>
            <person name="Daley D."/>
            <person name="Pang S."/>
            <person name="Gottlieb T."/>
            <person name="Nimmo G.R."/>
            <person name="George N."/>
            <person name="Korman T.M."/>
            <person name="Strietberg R."/>
            <person name="Robson J."/>
            <person name="Peachey G."/>
            <person name="Collignon P."/>
            <person name="Bradbury S."/>
            <person name="Colombi E."/>
            <person name="Ramsay J.P."/>
            <person name="Rogers B.A."/>
            <person name="Coombs G.W."/>
        </authorList>
    </citation>
    <scope>NUCLEOTIDE SEQUENCE [LARGE SCALE GENOMIC DNA]</scope>
    <source>
        <strain evidence="48">EC2</strain>
    </source>
</reference>
<dbReference type="EMBL" id="UGED01000001">
    <property type="protein sequence ID" value="STK67583.1"/>
    <property type="molecule type" value="Genomic_DNA"/>
</dbReference>
<name>A0A024L924_ECOLX</name>
<reference evidence="15 52" key="20">
    <citation type="submission" date="2020-07" db="EMBL/GenBank/DDBJ databases">
        <title>Analysis of Genomes of Bacterial Isolates from Lameness Outbreaks in Broilers.</title>
        <authorList>
            <person name="Ekesi N.S."/>
            <person name="Alrubaye A."/>
            <person name="Rhoads D."/>
        </authorList>
    </citation>
    <scope>NUCLEOTIDE SEQUENCE [LARGE SCALE GENOMIC DNA]</scope>
    <source>
        <strain evidence="15 52">1409</strain>
    </source>
</reference>